<sequence length="82" mass="9257">MVNRLFRRLASRFALLCVAKRPVAFAAGTALLRKFSTSHEAAYHIVYSIKYYRCIYVIARKSLSSFQNGMSHIGSCRAELPA</sequence>
<name>A0A2A6LVL2_RHIFR</name>
<keyword evidence="1" id="KW-0732">Signal</keyword>
<dbReference type="AlphaFoldDB" id="A0A2A6LVL2"/>
<organism evidence="2 3">
    <name type="scientific">Rhizobium fredii</name>
    <name type="common">Sinorhizobium fredii</name>
    <dbReference type="NCBI Taxonomy" id="380"/>
    <lineage>
        <taxon>Bacteria</taxon>
        <taxon>Pseudomonadati</taxon>
        <taxon>Pseudomonadota</taxon>
        <taxon>Alphaproteobacteria</taxon>
        <taxon>Hyphomicrobiales</taxon>
        <taxon>Rhizobiaceae</taxon>
        <taxon>Sinorhizobium/Ensifer group</taxon>
        <taxon>Sinorhizobium</taxon>
    </lineage>
</organism>
<reference evidence="2 3" key="1">
    <citation type="submission" date="2017-09" db="EMBL/GenBank/DDBJ databases">
        <title>Comparative genomics of rhizobia isolated from Phaseolus vulgaris in China.</title>
        <authorList>
            <person name="Tong W."/>
        </authorList>
    </citation>
    <scope>NUCLEOTIDE SEQUENCE [LARGE SCALE GENOMIC DNA]</scope>
    <source>
        <strain evidence="2 3">PCH1</strain>
    </source>
</reference>
<feature type="chain" id="PRO_5011975450" description="Secreted protein" evidence="1">
    <location>
        <begin position="27"/>
        <end position="82"/>
    </location>
</feature>
<protein>
    <recommendedName>
        <fullName evidence="4">Secreted protein</fullName>
    </recommendedName>
</protein>
<proteinExistence type="predicted"/>
<dbReference type="EMBL" id="NWTC01000014">
    <property type="protein sequence ID" value="PDT46367.1"/>
    <property type="molecule type" value="Genomic_DNA"/>
</dbReference>
<evidence type="ECO:0000256" key="1">
    <source>
        <dbReference type="SAM" id="SignalP"/>
    </source>
</evidence>
<evidence type="ECO:0000313" key="3">
    <source>
        <dbReference type="Proteomes" id="UP000220353"/>
    </source>
</evidence>
<gene>
    <name evidence="2" type="ORF">CO661_19025</name>
</gene>
<feature type="signal peptide" evidence="1">
    <location>
        <begin position="1"/>
        <end position="26"/>
    </location>
</feature>
<dbReference type="Proteomes" id="UP000220353">
    <property type="component" value="Unassembled WGS sequence"/>
</dbReference>
<accession>A0A2A6LVL2</accession>
<evidence type="ECO:0000313" key="2">
    <source>
        <dbReference type="EMBL" id="PDT46367.1"/>
    </source>
</evidence>
<evidence type="ECO:0008006" key="4">
    <source>
        <dbReference type="Google" id="ProtNLM"/>
    </source>
</evidence>
<comment type="caution">
    <text evidence="2">The sequence shown here is derived from an EMBL/GenBank/DDBJ whole genome shotgun (WGS) entry which is preliminary data.</text>
</comment>